<dbReference type="InterPro" id="IPR010270">
    <property type="entry name" value="Phage_P2_GpM"/>
</dbReference>
<dbReference type="EMBL" id="PYOY01000002">
    <property type="protein sequence ID" value="PSX08567.1"/>
    <property type="molecule type" value="Genomic_DNA"/>
</dbReference>
<dbReference type="AlphaFoldDB" id="A0A855SEI7"/>
<protein>
    <submittedName>
        <fullName evidence="1">Terminase</fullName>
    </submittedName>
</protein>
<evidence type="ECO:0000313" key="2">
    <source>
        <dbReference type="Proteomes" id="UP000241440"/>
    </source>
</evidence>
<dbReference type="Pfam" id="PF05944">
    <property type="entry name" value="Phage_term_smal"/>
    <property type="match status" value="1"/>
</dbReference>
<comment type="caution">
    <text evidence="1">The sequence shown here is derived from an EMBL/GenBank/DDBJ whole genome shotgun (WGS) entry which is preliminary data.</text>
</comment>
<sequence length="236" mass="27506">MSLSPCRRDKMMKAARAQVAQAQSSGIAPENGSLHLQLIALETDLKRLKSCDRISDRITMKRDELLPKYRPFVERYLAENEIYTNSLFAHVVVWLFDVGEFQQGIEWALLCIEQQQPTPDNMKRNWPHFVADSVLAWCEVQAENGQAVEPYCSQVFKHVREDWRLNERLTAKWWKFVGLMLIRDEKGKPKPSAVFDIEQLKKARVIFQTAHDFHTNVGVKTYIEKIDMRIRKLTDG</sequence>
<evidence type="ECO:0000313" key="1">
    <source>
        <dbReference type="EMBL" id="PSX08567.1"/>
    </source>
</evidence>
<proteinExistence type="predicted"/>
<dbReference type="Proteomes" id="UP000241440">
    <property type="component" value="Unassembled WGS sequence"/>
</dbReference>
<organism evidence="1 2">
    <name type="scientific">Photobacterium angustum</name>
    <dbReference type="NCBI Taxonomy" id="661"/>
    <lineage>
        <taxon>Bacteria</taxon>
        <taxon>Pseudomonadati</taxon>
        <taxon>Pseudomonadota</taxon>
        <taxon>Gammaproteobacteria</taxon>
        <taxon>Vibrionales</taxon>
        <taxon>Vibrionaceae</taxon>
        <taxon>Photobacterium</taxon>
    </lineage>
</organism>
<dbReference type="GO" id="GO:0004519">
    <property type="term" value="F:endonuclease activity"/>
    <property type="evidence" value="ECO:0007669"/>
    <property type="project" value="InterPro"/>
</dbReference>
<accession>A0A855SEI7</accession>
<name>A0A855SEI7_PHOAN</name>
<gene>
    <name evidence="1" type="ORF">C0W41_05615</name>
</gene>
<dbReference type="GO" id="GO:0003677">
    <property type="term" value="F:DNA binding"/>
    <property type="evidence" value="ECO:0007669"/>
    <property type="project" value="InterPro"/>
</dbReference>
<reference evidence="1 2" key="1">
    <citation type="submission" date="2018-01" db="EMBL/GenBank/DDBJ databases">
        <title>Whole genome sequencing of Histamine producing bacteria.</title>
        <authorList>
            <person name="Butler K."/>
        </authorList>
    </citation>
    <scope>NUCLEOTIDE SEQUENCE [LARGE SCALE GENOMIC DNA]</scope>
    <source>
        <strain evidence="1 2">A2-1</strain>
    </source>
</reference>